<dbReference type="Pfam" id="PF02985">
    <property type="entry name" value="HEAT"/>
    <property type="match status" value="1"/>
</dbReference>
<dbReference type="InterPro" id="IPR011989">
    <property type="entry name" value="ARM-like"/>
</dbReference>
<dbReference type="InterPro" id="IPR016024">
    <property type="entry name" value="ARM-type_fold"/>
</dbReference>
<dbReference type="Gene3D" id="1.25.10.10">
    <property type="entry name" value="Leucine-rich Repeat Variant"/>
    <property type="match status" value="2"/>
</dbReference>
<dbReference type="GO" id="GO:0008017">
    <property type="term" value="F:microtubule binding"/>
    <property type="evidence" value="ECO:0007669"/>
    <property type="project" value="TreeGrafter"/>
</dbReference>
<dbReference type="EMBL" id="FN649036">
    <property type="protein sequence ID" value="CBJ27642.1"/>
    <property type="molecule type" value="Genomic_DNA"/>
</dbReference>
<dbReference type="SUPFAM" id="SSF48371">
    <property type="entry name" value="ARM repeat"/>
    <property type="match status" value="1"/>
</dbReference>
<dbReference type="OMA" id="CECIEQS"/>
<dbReference type="STRING" id="2880.D7G791"/>
<dbReference type="Pfam" id="PF00514">
    <property type="entry name" value="Arm"/>
    <property type="match status" value="2"/>
</dbReference>
<dbReference type="InParanoid" id="D7G791"/>
<reference evidence="2 3" key="1">
    <citation type="journal article" date="2010" name="Nature">
        <title>The Ectocarpus genome and the independent evolution of multicellularity in brown algae.</title>
        <authorList>
            <person name="Cock J.M."/>
            <person name="Sterck L."/>
            <person name="Rouze P."/>
            <person name="Scornet D."/>
            <person name="Allen A.E."/>
            <person name="Amoutzias G."/>
            <person name="Anthouard V."/>
            <person name="Artiguenave F."/>
            <person name="Aury J.M."/>
            <person name="Badger J.H."/>
            <person name="Beszteri B."/>
            <person name="Billiau K."/>
            <person name="Bonnet E."/>
            <person name="Bothwell J.H."/>
            <person name="Bowler C."/>
            <person name="Boyen C."/>
            <person name="Brownlee C."/>
            <person name="Carrano C.J."/>
            <person name="Charrier B."/>
            <person name="Cho G.Y."/>
            <person name="Coelho S.M."/>
            <person name="Collen J."/>
            <person name="Corre E."/>
            <person name="Da Silva C."/>
            <person name="Delage L."/>
            <person name="Delaroque N."/>
            <person name="Dittami S.M."/>
            <person name="Doulbeau S."/>
            <person name="Elias M."/>
            <person name="Farnham G."/>
            <person name="Gachon C.M."/>
            <person name="Gschloessl B."/>
            <person name="Heesch S."/>
            <person name="Jabbari K."/>
            <person name="Jubin C."/>
            <person name="Kawai H."/>
            <person name="Kimura K."/>
            <person name="Kloareg B."/>
            <person name="Kupper F.C."/>
            <person name="Lang D."/>
            <person name="Le Bail A."/>
            <person name="Leblanc C."/>
            <person name="Lerouge P."/>
            <person name="Lohr M."/>
            <person name="Lopez P.J."/>
            <person name="Martens C."/>
            <person name="Maumus F."/>
            <person name="Michel G."/>
            <person name="Miranda-Saavedra D."/>
            <person name="Morales J."/>
            <person name="Moreau H."/>
            <person name="Motomura T."/>
            <person name="Nagasato C."/>
            <person name="Napoli C.A."/>
            <person name="Nelson D.R."/>
            <person name="Nyvall-Collen P."/>
            <person name="Peters A.F."/>
            <person name="Pommier C."/>
            <person name="Potin P."/>
            <person name="Poulain J."/>
            <person name="Quesneville H."/>
            <person name="Read B."/>
            <person name="Rensing S.A."/>
            <person name="Ritter A."/>
            <person name="Rousvoal S."/>
            <person name="Samanta M."/>
            <person name="Samson G."/>
            <person name="Schroeder D.C."/>
            <person name="Segurens B."/>
            <person name="Strittmatter M."/>
            <person name="Tonon T."/>
            <person name="Tregear J.W."/>
            <person name="Valentin K."/>
            <person name="von Dassow P."/>
            <person name="Yamagishi T."/>
            <person name="Van de Peer Y."/>
            <person name="Wincker P."/>
        </authorList>
    </citation>
    <scope>NUCLEOTIDE SEQUENCE [LARGE SCALE GENOMIC DNA]</scope>
    <source>
        <strain evidence="3">Ec32 / CCAP1310/4</strain>
    </source>
</reference>
<evidence type="ECO:0000313" key="2">
    <source>
        <dbReference type="EMBL" id="CBJ27642.1"/>
    </source>
</evidence>
<dbReference type="Proteomes" id="UP000002630">
    <property type="component" value="Linkage Group LG28"/>
</dbReference>
<keyword evidence="1" id="KW-0677">Repeat</keyword>
<dbReference type="AlphaFoldDB" id="D7G791"/>
<dbReference type="GO" id="GO:0015630">
    <property type="term" value="C:microtubule cytoskeleton"/>
    <property type="evidence" value="ECO:0007669"/>
    <property type="project" value="TreeGrafter"/>
</dbReference>
<accession>D7G791</accession>
<dbReference type="PANTHER" id="PTHR23314:SF0">
    <property type="entry name" value="SPERM-ASSOCIATED ANTIGEN 6"/>
    <property type="match status" value="1"/>
</dbReference>
<proteinExistence type="predicted"/>
<dbReference type="GO" id="GO:0003341">
    <property type="term" value="P:cilium movement"/>
    <property type="evidence" value="ECO:0007669"/>
    <property type="project" value="TreeGrafter"/>
</dbReference>
<sequence>MSGVSVLQHFEAYQKARVTFVQAVAEAATRPQNIEVMQNAGVMQLLRPLLLDNVPSIQQSAALALGRLANYSDDLAEAVVGNEILPQLVYSLSEQNRFYKKAAAFVLRAVAKHSPDLAQAVVDSGALDALVPCLEEFDPTVKEAAAWAIGYIAQHTADLAQNVLDAGTVPLLVLCIQEPEITLKRISASAMSDVCKHTPELAQAVVDAGAVAYLSPLIMHPDSKLKRQVCCCLGQIAKHSVDLAEVVVEAEVFPNILKCLRDSDLYVRKNAATCIREIAKHTPELAKLIVNSGGAAALVDYVADAQGNAKLPGIMAVGYIAAFSETLALAVIVSKGVAPLKDALVAEPEDHIKAASAWSLGQIGRHTPDHARALAEGDVLRHLLACMIHDDSSDDLRTKSKRALKAILAKCTHLQALQPLLRDSPVKVQKYVLRQFAQLLPHDVEARRAFVQNGGLQFLQELNETVGGKLEEYIHAINGCYPPEIVEYYSPNYSKVLLDKIDEFQPMVA</sequence>
<organism evidence="2 3">
    <name type="scientific">Ectocarpus siliculosus</name>
    <name type="common">Brown alga</name>
    <name type="synonym">Conferva siliculosa</name>
    <dbReference type="NCBI Taxonomy" id="2880"/>
    <lineage>
        <taxon>Eukaryota</taxon>
        <taxon>Sar</taxon>
        <taxon>Stramenopiles</taxon>
        <taxon>Ochrophyta</taxon>
        <taxon>PX clade</taxon>
        <taxon>Phaeophyceae</taxon>
        <taxon>Ectocarpales</taxon>
        <taxon>Ectocarpaceae</taxon>
        <taxon>Ectocarpus</taxon>
    </lineage>
</organism>
<name>D7G791_ECTSI</name>
<keyword evidence="3" id="KW-1185">Reference proteome</keyword>
<evidence type="ECO:0000256" key="1">
    <source>
        <dbReference type="ARBA" id="ARBA00022737"/>
    </source>
</evidence>
<evidence type="ECO:0000313" key="3">
    <source>
        <dbReference type="Proteomes" id="UP000002630"/>
    </source>
</evidence>
<dbReference type="SMART" id="SM00185">
    <property type="entry name" value="ARM"/>
    <property type="match status" value="8"/>
</dbReference>
<dbReference type="OrthoDB" id="7537227at2759"/>
<dbReference type="FunFam" id="1.25.10.10:FF:000196">
    <property type="entry name" value="Sperm associated antigen 6"/>
    <property type="match status" value="1"/>
</dbReference>
<dbReference type="InterPro" id="IPR000357">
    <property type="entry name" value="HEAT"/>
</dbReference>
<protein>
    <submittedName>
        <fullName evidence="2">Putative</fullName>
    </submittedName>
</protein>
<gene>
    <name evidence="2" type="primary">PF16</name>
    <name evidence="2" type="ORF">Esi_0080_0014</name>
</gene>
<dbReference type="EMBL" id="FN649753">
    <property type="protein sequence ID" value="CBJ27642.1"/>
    <property type="molecule type" value="Genomic_DNA"/>
</dbReference>
<dbReference type="eggNOG" id="KOG0166">
    <property type="taxonomic scope" value="Eukaryota"/>
</dbReference>
<dbReference type="InterPro" id="IPR000225">
    <property type="entry name" value="Armadillo"/>
</dbReference>
<dbReference type="PANTHER" id="PTHR23314">
    <property type="entry name" value="SPERM-ASSOCIATED ANTIGEN 6 ARMADILLO REPEAT-CONTAINING"/>
    <property type="match status" value="1"/>
</dbReference>